<dbReference type="Gene3D" id="3.20.20.80">
    <property type="entry name" value="Glycosidases"/>
    <property type="match status" value="1"/>
</dbReference>
<comment type="caution">
    <text evidence="8">The sequence shown here is derived from an EMBL/GenBank/DDBJ whole genome shotgun (WGS) entry which is preliminary data.</text>
</comment>
<comment type="catalytic activity">
    <reaction evidence="1">
        <text>Endohydrolysis of (1-&gt;4)-beta-D-glucosidic linkages in cellulose, lichenin and cereal beta-D-glucans.</text>
        <dbReference type="EC" id="3.2.1.4"/>
    </reaction>
</comment>
<evidence type="ECO:0000256" key="2">
    <source>
        <dbReference type="ARBA" id="ARBA00005641"/>
    </source>
</evidence>
<evidence type="ECO:0000313" key="8">
    <source>
        <dbReference type="EMBL" id="KAJ3051914.1"/>
    </source>
</evidence>
<evidence type="ECO:0000256" key="6">
    <source>
        <dbReference type="RuleBase" id="RU361153"/>
    </source>
</evidence>
<dbReference type="EC" id="3.2.1.4" evidence="3"/>
<keyword evidence="5 6" id="KW-0326">Glycosidase</keyword>
<feature type="non-terminal residue" evidence="8">
    <location>
        <position position="346"/>
    </location>
</feature>
<evidence type="ECO:0000256" key="1">
    <source>
        <dbReference type="ARBA" id="ARBA00000966"/>
    </source>
</evidence>
<dbReference type="Proteomes" id="UP001212841">
    <property type="component" value="Unassembled WGS sequence"/>
</dbReference>
<protein>
    <recommendedName>
        <fullName evidence="3">cellulase</fullName>
        <ecNumber evidence="3">3.2.1.4</ecNumber>
    </recommendedName>
</protein>
<keyword evidence="9" id="KW-1185">Reference proteome</keyword>
<sequence length="346" mass="38787">MTSAGPRTPACSPGELSFDYFKPSLESIEHFTRYWGVNVIRVPITWERVQPALQQPLNPSYLSLLDEVILWGTSIWNGESVIIVDLFNFGRYNGQMLGTISQDQFVDVWTRLAQKYVGYPAQAKGKIWFALMNSPFGVDRKLWWTYQQAALSAIRSVGFTSTILLSGNSYSGAREWTATFSDRGAESNGRNALKIVDPLDNVLFDMTQFLDGTYTGGNEDCTKVEFFNALSPATKWLKDNGKKGFLGKFGVTNGPACTEQLPEMLDYLNNSGVWVGWTYYGAGHLDQTAISIESTFRTNDKPQMALLGKWFRETGNALTRKEGEGVNNRTTWDVEKMGFLNVTGWS</sequence>
<proteinExistence type="inferred from homology"/>
<dbReference type="SUPFAM" id="SSF51445">
    <property type="entry name" value="(Trans)glycosidases"/>
    <property type="match status" value="1"/>
</dbReference>
<dbReference type="AlphaFoldDB" id="A0AAD5SF35"/>
<dbReference type="GO" id="GO:0009251">
    <property type="term" value="P:glucan catabolic process"/>
    <property type="evidence" value="ECO:0007669"/>
    <property type="project" value="TreeGrafter"/>
</dbReference>
<feature type="domain" description="Glycoside hydrolase family 5" evidence="7">
    <location>
        <begin position="20"/>
        <end position="280"/>
    </location>
</feature>
<dbReference type="Pfam" id="PF00150">
    <property type="entry name" value="Cellulase"/>
    <property type="match status" value="1"/>
</dbReference>
<accession>A0AAD5SF35</accession>
<dbReference type="InterPro" id="IPR017853">
    <property type="entry name" value="GH"/>
</dbReference>
<keyword evidence="4 6" id="KW-0378">Hydrolase</keyword>
<comment type="similarity">
    <text evidence="2 6">Belongs to the glycosyl hydrolase 5 (cellulase A) family.</text>
</comment>
<name>A0AAD5SF35_9FUNG</name>
<dbReference type="PANTHER" id="PTHR34142">
    <property type="entry name" value="ENDO-BETA-1,4-GLUCANASE A"/>
    <property type="match status" value="1"/>
</dbReference>
<dbReference type="InterPro" id="IPR001547">
    <property type="entry name" value="Glyco_hydro_5"/>
</dbReference>
<evidence type="ECO:0000256" key="3">
    <source>
        <dbReference type="ARBA" id="ARBA00012601"/>
    </source>
</evidence>
<dbReference type="GO" id="GO:0008810">
    <property type="term" value="F:cellulase activity"/>
    <property type="evidence" value="ECO:0007669"/>
    <property type="project" value="UniProtKB-EC"/>
</dbReference>
<evidence type="ECO:0000256" key="4">
    <source>
        <dbReference type="ARBA" id="ARBA00022801"/>
    </source>
</evidence>
<evidence type="ECO:0000313" key="9">
    <source>
        <dbReference type="Proteomes" id="UP001212841"/>
    </source>
</evidence>
<dbReference type="PANTHER" id="PTHR34142:SF1">
    <property type="entry name" value="GLYCOSIDE HYDROLASE FAMILY 5 DOMAIN-CONTAINING PROTEIN"/>
    <property type="match status" value="1"/>
</dbReference>
<dbReference type="EMBL" id="JADGJD010000345">
    <property type="protein sequence ID" value="KAJ3051914.1"/>
    <property type="molecule type" value="Genomic_DNA"/>
</dbReference>
<evidence type="ECO:0000256" key="5">
    <source>
        <dbReference type="ARBA" id="ARBA00023295"/>
    </source>
</evidence>
<organism evidence="8 9">
    <name type="scientific">Rhizophlyctis rosea</name>
    <dbReference type="NCBI Taxonomy" id="64517"/>
    <lineage>
        <taxon>Eukaryota</taxon>
        <taxon>Fungi</taxon>
        <taxon>Fungi incertae sedis</taxon>
        <taxon>Chytridiomycota</taxon>
        <taxon>Chytridiomycota incertae sedis</taxon>
        <taxon>Chytridiomycetes</taxon>
        <taxon>Rhizophlyctidales</taxon>
        <taxon>Rhizophlyctidaceae</taxon>
        <taxon>Rhizophlyctis</taxon>
    </lineage>
</organism>
<reference evidence="8" key="1">
    <citation type="submission" date="2020-05" db="EMBL/GenBank/DDBJ databases">
        <title>Phylogenomic resolution of chytrid fungi.</title>
        <authorList>
            <person name="Stajich J.E."/>
            <person name="Amses K."/>
            <person name="Simmons R."/>
            <person name="Seto K."/>
            <person name="Myers J."/>
            <person name="Bonds A."/>
            <person name="Quandt C.A."/>
            <person name="Barry K."/>
            <person name="Liu P."/>
            <person name="Grigoriev I."/>
            <person name="Longcore J.E."/>
            <person name="James T.Y."/>
        </authorList>
    </citation>
    <scope>NUCLEOTIDE SEQUENCE</scope>
    <source>
        <strain evidence="8">JEL0318</strain>
    </source>
</reference>
<gene>
    <name evidence="8" type="ORF">HK097_007083</name>
</gene>
<evidence type="ECO:0000259" key="7">
    <source>
        <dbReference type="Pfam" id="PF00150"/>
    </source>
</evidence>